<dbReference type="Gene3D" id="3.30.70.20">
    <property type="match status" value="1"/>
</dbReference>
<dbReference type="GO" id="GO:0051536">
    <property type="term" value="F:iron-sulfur cluster binding"/>
    <property type="evidence" value="ECO:0007669"/>
    <property type="project" value="UniProtKB-KW"/>
</dbReference>
<dbReference type="EMBL" id="BSDR01000001">
    <property type="protein sequence ID" value="GLI34105.1"/>
    <property type="molecule type" value="Genomic_DNA"/>
</dbReference>
<dbReference type="SUPFAM" id="SSF55469">
    <property type="entry name" value="FMN-dependent nitroreductase-like"/>
    <property type="match status" value="1"/>
</dbReference>
<dbReference type="AlphaFoldDB" id="A0A9W6D4R1"/>
<evidence type="ECO:0000256" key="1">
    <source>
        <dbReference type="ARBA" id="ARBA00007118"/>
    </source>
</evidence>
<evidence type="ECO:0000256" key="4">
    <source>
        <dbReference type="ARBA" id="ARBA00023004"/>
    </source>
</evidence>
<sequence length="276" mass="31148">MGLIRVDMEKCERDGFCVEVCPLNILMLDAKEGPKVRPMMGRFCIACGHCVAVCPHGALDNVRTPLAEQVPIHKYPVLDSETAFTFLRSRRSVRCYKEEPVSRETMLRLLEVARYTPSGHNSQGISYLVVEGKENIHHISELVVDWMRKRVEADPREASRLGMPGLIKAFDKGEDKILRDAPQIIVAMGAKELGAAAQATTYLALEYLELYATTLHLGTCWAGFAQAAAKEYEPLIAFLKIPEDKQVKGILMVGYPRHVYYRLPERNPLEVAWFEK</sequence>
<feature type="domain" description="4Fe-4S ferredoxin-type" evidence="6">
    <location>
        <begin position="2"/>
        <end position="31"/>
    </location>
</feature>
<organism evidence="7 8">
    <name type="scientific">Desulforhabdus amnigena</name>
    <dbReference type="NCBI Taxonomy" id="40218"/>
    <lineage>
        <taxon>Bacteria</taxon>
        <taxon>Pseudomonadati</taxon>
        <taxon>Thermodesulfobacteriota</taxon>
        <taxon>Syntrophobacteria</taxon>
        <taxon>Syntrophobacterales</taxon>
        <taxon>Syntrophobacteraceae</taxon>
        <taxon>Desulforhabdus</taxon>
    </lineage>
</organism>
<feature type="domain" description="4Fe-4S ferredoxin-type" evidence="6">
    <location>
        <begin position="32"/>
        <end position="64"/>
    </location>
</feature>
<accession>A0A9W6D4R1</accession>
<comment type="similarity">
    <text evidence="1">Belongs to the nitroreductase family.</text>
</comment>
<gene>
    <name evidence="7" type="ORF">DAMNIGENAA_15380</name>
</gene>
<proteinExistence type="inferred from homology"/>
<keyword evidence="3" id="KW-0560">Oxidoreductase</keyword>
<dbReference type="InterPro" id="IPR000415">
    <property type="entry name" value="Nitroreductase-like"/>
</dbReference>
<dbReference type="Pfam" id="PF12838">
    <property type="entry name" value="Fer4_7"/>
    <property type="match status" value="1"/>
</dbReference>
<dbReference type="Gene3D" id="3.40.109.10">
    <property type="entry name" value="NADH Oxidase"/>
    <property type="match status" value="1"/>
</dbReference>
<dbReference type="SUPFAM" id="SSF54862">
    <property type="entry name" value="4Fe-4S ferredoxins"/>
    <property type="match status" value="1"/>
</dbReference>
<keyword evidence="5" id="KW-0411">Iron-sulfur</keyword>
<name>A0A9W6D4R1_9BACT</name>
<dbReference type="PROSITE" id="PS51379">
    <property type="entry name" value="4FE4S_FER_2"/>
    <property type="match status" value="2"/>
</dbReference>
<evidence type="ECO:0000313" key="7">
    <source>
        <dbReference type="EMBL" id="GLI34105.1"/>
    </source>
</evidence>
<dbReference type="PROSITE" id="PS00198">
    <property type="entry name" value="4FE4S_FER_1"/>
    <property type="match status" value="1"/>
</dbReference>
<evidence type="ECO:0000313" key="8">
    <source>
        <dbReference type="Proteomes" id="UP001144372"/>
    </source>
</evidence>
<dbReference type="Pfam" id="PF00881">
    <property type="entry name" value="Nitroreductase"/>
    <property type="match status" value="1"/>
</dbReference>
<evidence type="ECO:0000259" key="6">
    <source>
        <dbReference type="PROSITE" id="PS51379"/>
    </source>
</evidence>
<evidence type="ECO:0000256" key="5">
    <source>
        <dbReference type="ARBA" id="ARBA00023014"/>
    </source>
</evidence>
<dbReference type="InterPro" id="IPR029479">
    <property type="entry name" value="Nitroreductase"/>
</dbReference>
<reference evidence="7" key="1">
    <citation type="submission" date="2022-12" db="EMBL/GenBank/DDBJ databases">
        <title>Reference genome sequencing for broad-spectrum identification of bacterial and archaeal isolates by mass spectrometry.</title>
        <authorList>
            <person name="Sekiguchi Y."/>
            <person name="Tourlousse D.M."/>
        </authorList>
    </citation>
    <scope>NUCLEOTIDE SEQUENCE</scope>
    <source>
        <strain evidence="7">ASRB1</strain>
    </source>
</reference>
<dbReference type="InterPro" id="IPR017896">
    <property type="entry name" value="4Fe4S_Fe-S-bd"/>
</dbReference>
<evidence type="ECO:0000256" key="3">
    <source>
        <dbReference type="ARBA" id="ARBA00023002"/>
    </source>
</evidence>
<dbReference type="GO" id="GO:0016491">
    <property type="term" value="F:oxidoreductase activity"/>
    <property type="evidence" value="ECO:0007669"/>
    <property type="project" value="UniProtKB-KW"/>
</dbReference>
<dbReference type="PANTHER" id="PTHR43673">
    <property type="entry name" value="NAD(P)H NITROREDUCTASE YDGI-RELATED"/>
    <property type="match status" value="1"/>
</dbReference>
<keyword evidence="8" id="KW-1185">Reference proteome</keyword>
<dbReference type="RefSeq" id="WP_281793372.1">
    <property type="nucleotide sequence ID" value="NZ_BSDR01000001.1"/>
</dbReference>
<dbReference type="InterPro" id="IPR017900">
    <property type="entry name" value="4Fe4S_Fe_S_CS"/>
</dbReference>
<dbReference type="GO" id="GO:0046872">
    <property type="term" value="F:metal ion binding"/>
    <property type="evidence" value="ECO:0007669"/>
    <property type="project" value="UniProtKB-KW"/>
</dbReference>
<protein>
    <submittedName>
        <fullName evidence="7">Ferredoxin</fullName>
    </submittedName>
</protein>
<dbReference type="PANTHER" id="PTHR43673:SF10">
    <property type="entry name" value="NADH DEHYDROGENASE_NAD(P)H NITROREDUCTASE XCC3605-RELATED"/>
    <property type="match status" value="1"/>
</dbReference>
<keyword evidence="4" id="KW-0408">Iron</keyword>
<evidence type="ECO:0000256" key="2">
    <source>
        <dbReference type="ARBA" id="ARBA00022723"/>
    </source>
</evidence>
<keyword evidence="2" id="KW-0479">Metal-binding</keyword>
<dbReference type="Proteomes" id="UP001144372">
    <property type="component" value="Unassembled WGS sequence"/>
</dbReference>
<comment type="caution">
    <text evidence="7">The sequence shown here is derived from an EMBL/GenBank/DDBJ whole genome shotgun (WGS) entry which is preliminary data.</text>
</comment>
<dbReference type="CDD" id="cd02143">
    <property type="entry name" value="nitroreductase_FeS-like"/>
    <property type="match status" value="1"/>
</dbReference>